<reference evidence="1 2" key="1">
    <citation type="journal article" date="2018" name="ISME J.">
        <title>Endosymbiont genomes yield clues of tubeworm success.</title>
        <authorList>
            <person name="Li Y."/>
            <person name="Liles M.R."/>
            <person name="Halanych K.M."/>
        </authorList>
    </citation>
    <scope>NUCLEOTIDE SEQUENCE [LARGE SCALE GENOMIC DNA]</scope>
    <source>
        <strain evidence="1">A1462</strain>
    </source>
</reference>
<keyword evidence="2" id="KW-1185">Reference proteome</keyword>
<comment type="caution">
    <text evidence="1">The sequence shown here is derived from an EMBL/GenBank/DDBJ whole genome shotgun (WGS) entry which is preliminary data.</text>
</comment>
<dbReference type="AlphaFoldDB" id="A0A370DMV1"/>
<dbReference type="EMBL" id="QFXE01000013">
    <property type="protein sequence ID" value="RDH85466.1"/>
    <property type="molecule type" value="Genomic_DNA"/>
</dbReference>
<proteinExistence type="predicted"/>
<dbReference type="Proteomes" id="UP000254771">
    <property type="component" value="Unassembled WGS sequence"/>
</dbReference>
<protein>
    <submittedName>
        <fullName evidence="1">Uncharacterized protein</fullName>
    </submittedName>
</protein>
<accession>A0A370DMV1</accession>
<sequence>MGAALPKEQPAWPAFGHTGIPKATVGFALASALLQLSSGKRTITASLRLELGDEDPPLNEAAKSLLIEFSGEKGWLGPFSPQSVEITESSDNWLLQFVVVLDAETEAVTAYDAEVLDGGFVTTLPLMKVSVSPETPTLREWLEQHDLVDMQLQTKVENAGELVAENDLGRIDTGKPFLPFGPQPKTGSTFAVASPEMLNKQVTSFSLNLNWKGVPAKRLSDHYSAYRFNSSGQPCGADDCIQQINSNNAFSAQMILEREDSSRIERKVKLFDNSDATRPQTLTSDEPPARLIPLTGLTYFYMPLQTRSSFSALPWAGFNMISSFSLLPLNLIARQAAMPIIKALQGVNRPGYIKLRLDRDFLHQDYPIVLAKSMATDSGMAIPSPPYTPELESVQLTYEAQTGWVDPTDENATAYIGTEIRLYQTTPFGQREVHGFLKSQLDDTIEDKIRLLPDSSPEGQLFIGLKEQPDAAFLDLLIQVDEGSANPLKEIETVTWSLLESDHWRDLTEEEILFDESNGLLTSGILRVNIPATPPQTSHWMPQGLTWLRARVENNSDAVCHLIDLHPQAASAHLLDAGKNPPHLTSSLPPKSIGKPVKSLDGIKGASQPYASICGQAKESDQTFYTRVSERLRHKQRAVTLWDYERLVLQAFPELYRVKCLPHLPGPGHVSLVVIPDIRQRKAYDPLQPRIDKDTESRIDQLLAALNSPFASAKVFNPDYEKIRLDVAVAFKPEYPFGAASQALQKALQQHLAPWTGDETTMPAFGGRIHKSMLLAFIMDQTSVDYVQQLKLYHLPTEETPEIDRDEVVSQNPKAILTSHHQHTIREAASGGST</sequence>
<evidence type="ECO:0000313" key="1">
    <source>
        <dbReference type="EMBL" id="RDH85466.1"/>
    </source>
</evidence>
<organism evidence="1 2">
    <name type="scientific">endosymbiont of Escarpia spicata</name>
    <dbReference type="NCBI Taxonomy" id="2200908"/>
    <lineage>
        <taxon>Bacteria</taxon>
        <taxon>Pseudomonadati</taxon>
        <taxon>Pseudomonadota</taxon>
        <taxon>Gammaproteobacteria</taxon>
        <taxon>sulfur-oxidizing symbionts</taxon>
    </lineage>
</organism>
<evidence type="ECO:0000313" key="2">
    <source>
        <dbReference type="Proteomes" id="UP000254771"/>
    </source>
</evidence>
<name>A0A370DMV1_9GAMM</name>
<gene>
    <name evidence="1" type="ORF">DIZ78_11020</name>
</gene>